<evidence type="ECO:0000256" key="3">
    <source>
        <dbReference type="ARBA" id="ARBA00022448"/>
    </source>
</evidence>
<reference evidence="10 11" key="1">
    <citation type="journal article" date="2018" name="Sci. Rep.">
        <title>A novel species of the marine cyanobacterium Acaryochloris with a unique pigment content and lifestyle.</title>
        <authorList>
            <person name="Partensky F."/>
            <person name="Six C."/>
            <person name="Ratin M."/>
            <person name="Garczarek L."/>
            <person name="Vaulot D."/>
            <person name="Probert I."/>
            <person name="Calteau A."/>
            <person name="Gourvil P."/>
            <person name="Marie D."/>
            <person name="Grebert T."/>
            <person name="Bouchier C."/>
            <person name="Le Panse S."/>
            <person name="Gachenot M."/>
            <person name="Rodriguez F."/>
            <person name="Garrido J.L."/>
        </authorList>
    </citation>
    <scope>NUCLEOTIDE SEQUENCE [LARGE SCALE GENOMIC DNA]</scope>
    <source>
        <strain evidence="10 11">RCC1774</strain>
    </source>
</reference>
<feature type="transmembrane region" description="Helical" evidence="8">
    <location>
        <begin position="124"/>
        <end position="145"/>
    </location>
</feature>
<evidence type="ECO:0000256" key="7">
    <source>
        <dbReference type="ARBA" id="ARBA00023177"/>
    </source>
</evidence>
<comment type="subcellular location">
    <subcellularLocation>
        <location evidence="1">Membrane</location>
        <topology evidence="1">Multi-pass membrane protein</topology>
    </subcellularLocation>
</comment>
<keyword evidence="5 8" id="KW-1133">Transmembrane helix</keyword>
<evidence type="ECO:0000256" key="6">
    <source>
        <dbReference type="ARBA" id="ARBA00023136"/>
    </source>
</evidence>
<gene>
    <name evidence="10" type="primary">nrgA_2</name>
    <name evidence="10" type="ORF">C1752_03433</name>
</gene>
<dbReference type="InterPro" id="IPR029020">
    <property type="entry name" value="Ammonium/urea_transptr"/>
</dbReference>
<evidence type="ECO:0000313" key="10">
    <source>
        <dbReference type="EMBL" id="PZD72597.1"/>
    </source>
</evidence>
<dbReference type="AlphaFoldDB" id="A0A2W1JVY0"/>
<dbReference type="InterPro" id="IPR024041">
    <property type="entry name" value="NH4_transpt_AmtB-like_dom"/>
</dbReference>
<feature type="transmembrane region" description="Helical" evidence="8">
    <location>
        <begin position="321"/>
        <end position="338"/>
    </location>
</feature>
<feature type="transmembrane region" description="Helical" evidence="8">
    <location>
        <begin position="232"/>
        <end position="257"/>
    </location>
</feature>
<dbReference type="OrthoDB" id="9814202at2"/>
<feature type="transmembrane region" description="Helical" evidence="8">
    <location>
        <begin position="193"/>
        <end position="211"/>
    </location>
</feature>
<feature type="transmembrane region" description="Helical" evidence="8">
    <location>
        <begin position="298"/>
        <end position="315"/>
    </location>
</feature>
<dbReference type="PANTHER" id="PTHR11730:SF6">
    <property type="entry name" value="AMMONIUM TRANSPORTER"/>
    <property type="match status" value="1"/>
</dbReference>
<dbReference type="SUPFAM" id="SSF111352">
    <property type="entry name" value="Ammonium transporter"/>
    <property type="match status" value="1"/>
</dbReference>
<keyword evidence="7" id="KW-0924">Ammonia transport</keyword>
<feature type="transmembrane region" description="Helical" evidence="8">
    <location>
        <begin position="269"/>
        <end position="291"/>
    </location>
</feature>
<dbReference type="EMBL" id="PQWO01000009">
    <property type="protein sequence ID" value="PZD72597.1"/>
    <property type="molecule type" value="Genomic_DNA"/>
</dbReference>
<dbReference type="PANTHER" id="PTHR11730">
    <property type="entry name" value="AMMONIUM TRANSPORTER"/>
    <property type="match status" value="1"/>
</dbReference>
<evidence type="ECO:0000313" key="11">
    <source>
        <dbReference type="Proteomes" id="UP000248857"/>
    </source>
</evidence>
<feature type="transmembrane region" description="Helical" evidence="8">
    <location>
        <begin position="350"/>
        <end position="374"/>
    </location>
</feature>
<keyword evidence="6 8" id="KW-0472">Membrane</keyword>
<feature type="transmembrane region" description="Helical" evidence="8">
    <location>
        <begin position="152"/>
        <end position="173"/>
    </location>
</feature>
<evidence type="ECO:0000256" key="4">
    <source>
        <dbReference type="ARBA" id="ARBA00022692"/>
    </source>
</evidence>
<keyword evidence="4 8" id="KW-0812">Transmembrane</keyword>
<accession>A0A2W1JVY0</accession>
<keyword evidence="3" id="KW-0813">Transport</keyword>
<dbReference type="GO" id="GO:0097272">
    <property type="term" value="P:ammonium homeostasis"/>
    <property type="evidence" value="ECO:0007669"/>
    <property type="project" value="TreeGrafter"/>
</dbReference>
<comment type="caution">
    <text evidence="10">The sequence shown here is derived from an EMBL/GenBank/DDBJ whole genome shotgun (WGS) entry which is preliminary data.</text>
</comment>
<comment type="similarity">
    <text evidence="2">Belongs to the ammonia transporter channel (TC 1.A.11.2) family.</text>
</comment>
<dbReference type="Pfam" id="PF00909">
    <property type="entry name" value="Ammonium_transp"/>
    <property type="match status" value="1"/>
</dbReference>
<proteinExistence type="inferred from homology"/>
<evidence type="ECO:0000256" key="8">
    <source>
        <dbReference type="SAM" id="Phobius"/>
    </source>
</evidence>
<feature type="domain" description="Ammonium transporter AmtB-like" evidence="9">
    <location>
        <begin position="22"/>
        <end position="436"/>
    </location>
</feature>
<evidence type="ECO:0000256" key="1">
    <source>
        <dbReference type="ARBA" id="ARBA00004141"/>
    </source>
</evidence>
<feature type="transmembrane region" description="Helical" evidence="8">
    <location>
        <begin position="386"/>
        <end position="411"/>
    </location>
</feature>
<dbReference type="GO" id="GO:0016020">
    <property type="term" value="C:membrane"/>
    <property type="evidence" value="ECO:0007669"/>
    <property type="project" value="UniProtKB-SubCell"/>
</dbReference>
<name>A0A2W1JVY0_9CYAN</name>
<organism evidence="10 11">
    <name type="scientific">Acaryochloris thomasi RCC1774</name>
    <dbReference type="NCBI Taxonomy" id="1764569"/>
    <lineage>
        <taxon>Bacteria</taxon>
        <taxon>Bacillati</taxon>
        <taxon>Cyanobacteriota</taxon>
        <taxon>Cyanophyceae</taxon>
        <taxon>Acaryochloridales</taxon>
        <taxon>Acaryochloridaceae</taxon>
        <taxon>Acaryochloris</taxon>
        <taxon>Acaryochloris thomasi</taxon>
    </lineage>
</organism>
<keyword evidence="11" id="KW-1185">Reference proteome</keyword>
<evidence type="ECO:0000256" key="5">
    <source>
        <dbReference type="ARBA" id="ARBA00022989"/>
    </source>
</evidence>
<dbReference type="RefSeq" id="WP_110986876.1">
    <property type="nucleotide sequence ID" value="NZ_CAWNWM010000009.1"/>
</dbReference>
<sequence length="467" mass="49504">MTPESQEFLATFVSESYYYWASVFMLVIHVGFLAYEGGASRAKNVLATMTKNLLTLSIVGLTFFFFGWWVYNAFPLFPLTGGIVGPWTDPNAEGTVGEVLALVQASYPWSPALGPNVSDNLTGVFWFAFALFAMTTASILSGAVIERIKVGAYAILAVVLGSFTWVVAASWGWSPFGWFFTQFGYHDFGCSAVVHGVSGFFALGVLINLGPRIGKFDPTGKPRTILPHNLPLTMVGLMLIFVGFYAFLAACVIFVPGQTVEATIYDTPMTLASIGVNTTLALASGIVGAYISSKADPFFTISGGLAGIISVGAGLDLYSPVLVILIAFIGAYTMPFVGKAIEQAGIDDAVGAFAVHGYCGMLGAMAVGVIATGYPQGDGIPLTGFVGQLIGTAVCTILLGFIPGYGVSFVLKKLNMLRVPEAEEITGLDLADFSLRGYPEYSIIEQEEHNGRVSSPMAPVSSGTPQR</sequence>
<dbReference type="GO" id="GO:0008519">
    <property type="term" value="F:ammonium channel activity"/>
    <property type="evidence" value="ECO:0007669"/>
    <property type="project" value="InterPro"/>
</dbReference>
<dbReference type="Proteomes" id="UP000248857">
    <property type="component" value="Unassembled WGS sequence"/>
</dbReference>
<protein>
    <submittedName>
        <fullName evidence="10">Ammonium transporter NrgA</fullName>
    </submittedName>
</protein>
<feature type="transmembrane region" description="Helical" evidence="8">
    <location>
        <begin position="53"/>
        <end position="71"/>
    </location>
</feature>
<evidence type="ECO:0000256" key="2">
    <source>
        <dbReference type="ARBA" id="ARBA00005887"/>
    </source>
</evidence>
<feature type="transmembrane region" description="Helical" evidence="8">
    <location>
        <begin position="17"/>
        <end position="35"/>
    </location>
</feature>
<dbReference type="Gene3D" id="1.10.3430.10">
    <property type="entry name" value="Ammonium transporter AmtB like domains"/>
    <property type="match status" value="1"/>
</dbReference>
<evidence type="ECO:0000259" key="9">
    <source>
        <dbReference type="Pfam" id="PF00909"/>
    </source>
</evidence>